<sequence>PPELSLKNGSLNSFGHWVVTEGVQTTLEVSTNDEDNDEVLIEILANSGDANVKNKSIIYTPNIKTPLKLGVRSKDSKGAYSSIVYVTIAVCTNCNGHGQCTNSTRDTEYSDG</sequence>
<dbReference type="EMBL" id="CAXITT010000468">
    <property type="protein sequence ID" value="CAL1542074.1"/>
    <property type="molecule type" value="Genomic_DNA"/>
</dbReference>
<evidence type="ECO:0000313" key="1">
    <source>
        <dbReference type="EMBL" id="CAL1542074.1"/>
    </source>
</evidence>
<feature type="non-terminal residue" evidence="1">
    <location>
        <position position="112"/>
    </location>
</feature>
<feature type="non-terminal residue" evidence="1">
    <location>
        <position position="1"/>
    </location>
</feature>
<dbReference type="AlphaFoldDB" id="A0AAV2I7K1"/>
<name>A0AAV2I7K1_LYMST</name>
<gene>
    <name evidence="1" type="ORF">GSLYS_00015680001</name>
</gene>
<evidence type="ECO:0000313" key="2">
    <source>
        <dbReference type="Proteomes" id="UP001497497"/>
    </source>
</evidence>
<comment type="caution">
    <text evidence="1">The sequence shown here is derived from an EMBL/GenBank/DDBJ whole genome shotgun (WGS) entry which is preliminary data.</text>
</comment>
<protein>
    <submittedName>
        <fullName evidence="1">Uncharacterized protein</fullName>
    </submittedName>
</protein>
<keyword evidence="2" id="KW-1185">Reference proteome</keyword>
<accession>A0AAV2I7K1</accession>
<organism evidence="1 2">
    <name type="scientific">Lymnaea stagnalis</name>
    <name type="common">Great pond snail</name>
    <name type="synonym">Helix stagnalis</name>
    <dbReference type="NCBI Taxonomy" id="6523"/>
    <lineage>
        <taxon>Eukaryota</taxon>
        <taxon>Metazoa</taxon>
        <taxon>Spiralia</taxon>
        <taxon>Lophotrochozoa</taxon>
        <taxon>Mollusca</taxon>
        <taxon>Gastropoda</taxon>
        <taxon>Heterobranchia</taxon>
        <taxon>Euthyneura</taxon>
        <taxon>Panpulmonata</taxon>
        <taxon>Hygrophila</taxon>
        <taxon>Lymnaeoidea</taxon>
        <taxon>Lymnaeidae</taxon>
        <taxon>Lymnaea</taxon>
    </lineage>
</organism>
<dbReference type="Proteomes" id="UP001497497">
    <property type="component" value="Unassembled WGS sequence"/>
</dbReference>
<reference evidence="1 2" key="1">
    <citation type="submission" date="2024-04" db="EMBL/GenBank/DDBJ databases">
        <authorList>
            <consortium name="Genoscope - CEA"/>
            <person name="William W."/>
        </authorList>
    </citation>
    <scope>NUCLEOTIDE SEQUENCE [LARGE SCALE GENOMIC DNA]</scope>
</reference>
<proteinExistence type="predicted"/>